<dbReference type="EMBL" id="JAHRHJ020000005">
    <property type="protein sequence ID" value="KAH9316165.1"/>
    <property type="molecule type" value="Genomic_DNA"/>
</dbReference>
<evidence type="ECO:0000256" key="4">
    <source>
        <dbReference type="ARBA" id="ARBA00022692"/>
    </source>
</evidence>
<sequence>ENAIWVVMTVVVVFEFTAGATLSKGLNRCFASLVAGVAGIWCRLPCTTCREKWRTNLNKCLCFRL</sequence>
<keyword evidence="3" id="KW-0813">Transport</keyword>
<name>A0AA38G6S3_TAXCH</name>
<evidence type="ECO:0000256" key="7">
    <source>
        <dbReference type="ARBA" id="ARBA00023136"/>
    </source>
</evidence>
<evidence type="ECO:0000256" key="1">
    <source>
        <dbReference type="ARBA" id="ARBA00004141"/>
    </source>
</evidence>
<accession>A0AA38G6S3</accession>
<comment type="similarity">
    <text evidence="2">Belongs to the aromatic acid exporter (TC 2.A.85) family.</text>
</comment>
<evidence type="ECO:0000313" key="10">
    <source>
        <dbReference type="Proteomes" id="UP000824469"/>
    </source>
</evidence>
<evidence type="ECO:0000256" key="5">
    <source>
        <dbReference type="ARBA" id="ARBA00022989"/>
    </source>
</evidence>
<keyword evidence="8" id="KW-0407">Ion channel</keyword>
<dbReference type="GO" id="GO:0015743">
    <property type="term" value="P:malate transport"/>
    <property type="evidence" value="ECO:0007669"/>
    <property type="project" value="InterPro"/>
</dbReference>
<reference evidence="9 10" key="1">
    <citation type="journal article" date="2021" name="Nat. Plants">
        <title>The Taxus genome provides insights into paclitaxel biosynthesis.</title>
        <authorList>
            <person name="Xiong X."/>
            <person name="Gou J."/>
            <person name="Liao Q."/>
            <person name="Li Y."/>
            <person name="Zhou Q."/>
            <person name="Bi G."/>
            <person name="Li C."/>
            <person name="Du R."/>
            <person name="Wang X."/>
            <person name="Sun T."/>
            <person name="Guo L."/>
            <person name="Liang H."/>
            <person name="Lu P."/>
            <person name="Wu Y."/>
            <person name="Zhang Z."/>
            <person name="Ro D.K."/>
            <person name="Shang Y."/>
            <person name="Huang S."/>
            <person name="Yan J."/>
        </authorList>
    </citation>
    <scope>NUCLEOTIDE SEQUENCE [LARGE SCALE GENOMIC DNA]</scope>
    <source>
        <strain evidence="9">Ta-2019</strain>
    </source>
</reference>
<evidence type="ECO:0000256" key="3">
    <source>
        <dbReference type="ARBA" id="ARBA00022448"/>
    </source>
</evidence>
<evidence type="ECO:0000256" key="6">
    <source>
        <dbReference type="ARBA" id="ARBA00023065"/>
    </source>
</evidence>
<evidence type="ECO:0000256" key="8">
    <source>
        <dbReference type="ARBA" id="ARBA00023303"/>
    </source>
</evidence>
<feature type="non-terminal residue" evidence="9">
    <location>
        <position position="65"/>
    </location>
</feature>
<dbReference type="PANTHER" id="PTHR31086">
    <property type="entry name" value="ALUMINUM-ACTIVATED MALATE TRANSPORTER 10"/>
    <property type="match status" value="1"/>
</dbReference>
<keyword evidence="6" id="KW-0406">Ion transport</keyword>
<keyword evidence="4" id="KW-0812">Transmembrane</keyword>
<evidence type="ECO:0000256" key="2">
    <source>
        <dbReference type="ARBA" id="ARBA00007079"/>
    </source>
</evidence>
<dbReference type="GO" id="GO:0034220">
    <property type="term" value="P:monoatomic ion transmembrane transport"/>
    <property type="evidence" value="ECO:0007669"/>
    <property type="project" value="UniProtKB-KW"/>
</dbReference>
<comment type="caution">
    <text evidence="9">The sequence shown here is derived from an EMBL/GenBank/DDBJ whole genome shotgun (WGS) entry which is preliminary data.</text>
</comment>
<protein>
    <submittedName>
        <fullName evidence="9">Uncharacterized protein</fullName>
    </submittedName>
</protein>
<keyword evidence="5" id="KW-1133">Transmembrane helix</keyword>
<dbReference type="GO" id="GO:0016020">
    <property type="term" value="C:membrane"/>
    <property type="evidence" value="ECO:0007669"/>
    <property type="project" value="UniProtKB-SubCell"/>
</dbReference>
<keyword evidence="10" id="KW-1185">Reference proteome</keyword>
<dbReference type="Proteomes" id="UP000824469">
    <property type="component" value="Unassembled WGS sequence"/>
</dbReference>
<dbReference type="InterPro" id="IPR020966">
    <property type="entry name" value="ALMT"/>
</dbReference>
<feature type="non-terminal residue" evidence="9">
    <location>
        <position position="1"/>
    </location>
</feature>
<dbReference type="Pfam" id="PF11744">
    <property type="entry name" value="ALMT"/>
    <property type="match status" value="1"/>
</dbReference>
<organism evidence="9 10">
    <name type="scientific">Taxus chinensis</name>
    <name type="common">Chinese yew</name>
    <name type="synonym">Taxus wallichiana var. chinensis</name>
    <dbReference type="NCBI Taxonomy" id="29808"/>
    <lineage>
        <taxon>Eukaryota</taxon>
        <taxon>Viridiplantae</taxon>
        <taxon>Streptophyta</taxon>
        <taxon>Embryophyta</taxon>
        <taxon>Tracheophyta</taxon>
        <taxon>Spermatophyta</taxon>
        <taxon>Pinopsida</taxon>
        <taxon>Pinidae</taxon>
        <taxon>Conifers II</taxon>
        <taxon>Cupressales</taxon>
        <taxon>Taxaceae</taxon>
        <taxon>Taxus</taxon>
    </lineage>
</organism>
<gene>
    <name evidence="9" type="ORF">KI387_024792</name>
</gene>
<keyword evidence="7" id="KW-0472">Membrane</keyword>
<proteinExistence type="inferred from homology"/>
<comment type="subcellular location">
    <subcellularLocation>
        <location evidence="1">Membrane</location>
        <topology evidence="1">Multi-pass membrane protein</topology>
    </subcellularLocation>
</comment>
<evidence type="ECO:0000313" key="9">
    <source>
        <dbReference type="EMBL" id="KAH9316165.1"/>
    </source>
</evidence>
<dbReference type="AlphaFoldDB" id="A0AA38G6S3"/>